<feature type="transmembrane region" description="Helical" evidence="1">
    <location>
        <begin position="12"/>
        <end position="39"/>
    </location>
</feature>
<accession>A0A1W1VAC0</accession>
<dbReference type="Proteomes" id="UP000192731">
    <property type="component" value="Unassembled WGS sequence"/>
</dbReference>
<dbReference type="EMBL" id="FWWT01000017">
    <property type="protein sequence ID" value="SMB90302.1"/>
    <property type="molecule type" value="Genomic_DNA"/>
</dbReference>
<proteinExistence type="predicted"/>
<keyword evidence="1" id="KW-1133">Transmembrane helix</keyword>
<name>A0A1W1VAC0_DESTI</name>
<dbReference type="OrthoDB" id="9928616at2"/>
<evidence type="ECO:0000313" key="2">
    <source>
        <dbReference type="EMBL" id="SMB90302.1"/>
    </source>
</evidence>
<reference evidence="2 3" key="1">
    <citation type="submission" date="2017-04" db="EMBL/GenBank/DDBJ databases">
        <authorList>
            <person name="Afonso C.L."/>
            <person name="Miller P.J."/>
            <person name="Scott M.A."/>
            <person name="Spackman E."/>
            <person name="Goraichik I."/>
            <person name="Dimitrov K.M."/>
            <person name="Suarez D.L."/>
            <person name="Swayne D.E."/>
        </authorList>
    </citation>
    <scope>NUCLEOTIDE SEQUENCE [LARGE SCALE GENOMIC DNA]</scope>
    <source>
        <strain evidence="2 3">DSM 11270</strain>
    </source>
</reference>
<dbReference type="STRING" id="656914.SAMN00017405_1295"/>
<keyword evidence="3" id="KW-1185">Reference proteome</keyword>
<gene>
    <name evidence="2" type="ORF">SAMN00017405_1295</name>
</gene>
<dbReference type="RefSeq" id="WP_084053090.1">
    <property type="nucleotide sequence ID" value="NZ_FWWT01000017.1"/>
</dbReference>
<sequence>MWPLVEVHSTGAAWGYFAILWSIIILGPMLLGFIINKVWWKPHFEKKMKQIDEEIQNMNA</sequence>
<keyword evidence="1" id="KW-0472">Membrane</keyword>
<organism evidence="2 3">
    <name type="scientific">Desulfonispora thiosulfatigenes DSM 11270</name>
    <dbReference type="NCBI Taxonomy" id="656914"/>
    <lineage>
        <taxon>Bacteria</taxon>
        <taxon>Bacillati</taxon>
        <taxon>Bacillota</taxon>
        <taxon>Clostridia</taxon>
        <taxon>Eubacteriales</taxon>
        <taxon>Peptococcaceae</taxon>
        <taxon>Desulfonispora</taxon>
    </lineage>
</organism>
<protein>
    <submittedName>
        <fullName evidence="2">Uncharacterized protein</fullName>
    </submittedName>
</protein>
<keyword evidence="1" id="KW-0812">Transmembrane</keyword>
<evidence type="ECO:0000256" key="1">
    <source>
        <dbReference type="SAM" id="Phobius"/>
    </source>
</evidence>
<evidence type="ECO:0000313" key="3">
    <source>
        <dbReference type="Proteomes" id="UP000192731"/>
    </source>
</evidence>
<dbReference type="AlphaFoldDB" id="A0A1W1VAC0"/>